<dbReference type="SUPFAM" id="SSF53271">
    <property type="entry name" value="PRTase-like"/>
    <property type="match status" value="1"/>
</dbReference>
<dbReference type="Proteomes" id="UP000075799">
    <property type="component" value="Unassembled WGS sequence"/>
</dbReference>
<evidence type="ECO:0000313" key="17">
    <source>
        <dbReference type="Proteomes" id="UP000075799"/>
    </source>
</evidence>
<reference evidence="16 17" key="1">
    <citation type="submission" date="2016-03" db="EMBL/GenBank/DDBJ databases">
        <authorList>
            <person name="Ploux O."/>
        </authorList>
    </citation>
    <scope>NUCLEOTIDE SEQUENCE [LARGE SCALE GENOMIC DNA]</scope>
    <source>
        <strain evidence="15 16">BER2</strain>
        <strain evidence="14 17">EC13</strain>
    </source>
</reference>
<dbReference type="GO" id="GO:0006168">
    <property type="term" value="P:adenine salvage"/>
    <property type="evidence" value="ECO:0007669"/>
    <property type="project" value="InterPro"/>
</dbReference>
<dbReference type="EMBL" id="LUKD01000010">
    <property type="protein sequence ID" value="KYG61357.1"/>
    <property type="molecule type" value="Genomic_DNA"/>
</dbReference>
<dbReference type="GO" id="GO:0002055">
    <property type="term" value="F:adenine binding"/>
    <property type="evidence" value="ECO:0007669"/>
    <property type="project" value="TreeGrafter"/>
</dbReference>
<dbReference type="EC" id="2.4.2.7" evidence="7 12"/>
<evidence type="ECO:0000256" key="1">
    <source>
        <dbReference type="ARBA" id="ARBA00000868"/>
    </source>
</evidence>
<comment type="function">
    <text evidence="2 12">Catalyzes a salvage reaction resulting in the formation of AMP, that is energically less costly than de novo synthesis.</text>
</comment>
<dbReference type="NCBIfam" id="NF002636">
    <property type="entry name" value="PRK02304.1-5"/>
    <property type="match status" value="1"/>
</dbReference>
<evidence type="ECO:0000256" key="6">
    <source>
        <dbReference type="ARBA" id="ARBA00011738"/>
    </source>
</evidence>
<keyword evidence="10 12" id="KW-0808">Transferase</keyword>
<evidence type="ECO:0000256" key="11">
    <source>
        <dbReference type="ARBA" id="ARBA00022726"/>
    </source>
</evidence>
<dbReference type="EMBL" id="LUKF01000014">
    <property type="protein sequence ID" value="KYG63540.1"/>
    <property type="molecule type" value="Genomic_DNA"/>
</dbReference>
<dbReference type="PANTHER" id="PTHR32315:SF3">
    <property type="entry name" value="ADENINE PHOSPHORIBOSYLTRANSFERASE"/>
    <property type="match status" value="1"/>
</dbReference>
<evidence type="ECO:0000256" key="4">
    <source>
        <dbReference type="ARBA" id="ARBA00004659"/>
    </source>
</evidence>
<dbReference type="InterPro" id="IPR029057">
    <property type="entry name" value="PRTase-like"/>
</dbReference>
<evidence type="ECO:0000256" key="9">
    <source>
        <dbReference type="ARBA" id="ARBA00022676"/>
    </source>
</evidence>
<dbReference type="GO" id="GO:0005737">
    <property type="term" value="C:cytoplasm"/>
    <property type="evidence" value="ECO:0007669"/>
    <property type="project" value="UniProtKB-SubCell"/>
</dbReference>
<evidence type="ECO:0000313" key="16">
    <source>
        <dbReference type="Proteomes" id="UP000075391"/>
    </source>
</evidence>
<dbReference type="Proteomes" id="UP000075391">
    <property type="component" value="Unassembled WGS sequence"/>
</dbReference>
<sequence>MDLKNLIRDVPNFPKEGILFRDMSPLLQNPEAMDFVSRNLVKDVDLSQIDYFAGIESRGFILAAHMAATHKKGFLPIRKAGKLPPPTLKLSYALEYGSAEIELPLGNSRIMIIDDVLATGGTLQAAIDLSKLAGYDVKAVAVLVNLTFLNKMKFNNKEVHSLVQY</sequence>
<comment type="similarity">
    <text evidence="5 12">Belongs to the purine/pyrimidine phosphoribosyltransferase family.</text>
</comment>
<dbReference type="PANTHER" id="PTHR32315">
    <property type="entry name" value="ADENINE PHOSPHORIBOSYLTRANSFERASE"/>
    <property type="match status" value="1"/>
</dbReference>
<dbReference type="RefSeq" id="WP_063209835.1">
    <property type="nucleotide sequence ID" value="NZ_CP168967.1"/>
</dbReference>
<dbReference type="CDD" id="cd06223">
    <property type="entry name" value="PRTases_typeI"/>
    <property type="match status" value="1"/>
</dbReference>
<comment type="subcellular location">
    <subcellularLocation>
        <location evidence="3 12">Cytoplasm</location>
    </subcellularLocation>
</comment>
<dbReference type="AlphaFoldDB" id="A0A150WIT9"/>
<dbReference type="Pfam" id="PF00156">
    <property type="entry name" value="Pribosyltran"/>
    <property type="match status" value="1"/>
</dbReference>
<proteinExistence type="inferred from homology"/>
<gene>
    <name evidence="12" type="primary">apt</name>
    <name evidence="15" type="ORF">AZI85_05545</name>
    <name evidence="14" type="ORF">AZI87_17720</name>
</gene>
<evidence type="ECO:0000313" key="14">
    <source>
        <dbReference type="EMBL" id="KYG61357.1"/>
    </source>
</evidence>
<evidence type="ECO:0000256" key="7">
    <source>
        <dbReference type="ARBA" id="ARBA00011893"/>
    </source>
</evidence>
<evidence type="ECO:0000256" key="2">
    <source>
        <dbReference type="ARBA" id="ARBA00003968"/>
    </source>
</evidence>
<dbReference type="GO" id="GO:0044209">
    <property type="term" value="P:AMP salvage"/>
    <property type="evidence" value="ECO:0007669"/>
    <property type="project" value="UniProtKB-UniRule"/>
</dbReference>
<keyword evidence="11 12" id="KW-0660">Purine salvage</keyword>
<feature type="domain" description="Phosphoribosyltransferase" evidence="13">
    <location>
        <begin position="27"/>
        <end position="141"/>
    </location>
</feature>
<accession>A0A150WIT9</accession>
<keyword evidence="8 12" id="KW-0963">Cytoplasm</keyword>
<dbReference type="InterPro" id="IPR005764">
    <property type="entry name" value="Ade_phspho_trans"/>
</dbReference>
<evidence type="ECO:0000256" key="5">
    <source>
        <dbReference type="ARBA" id="ARBA00008391"/>
    </source>
</evidence>
<comment type="caution">
    <text evidence="15">The sequence shown here is derived from an EMBL/GenBank/DDBJ whole genome shotgun (WGS) entry which is preliminary data.</text>
</comment>
<dbReference type="GO" id="GO:0016208">
    <property type="term" value="F:AMP binding"/>
    <property type="evidence" value="ECO:0007669"/>
    <property type="project" value="TreeGrafter"/>
</dbReference>
<protein>
    <recommendedName>
        <fullName evidence="7 12">Adenine phosphoribosyltransferase</fullName>
        <shortName evidence="12">APRT</shortName>
        <ecNumber evidence="7 12">2.4.2.7</ecNumber>
    </recommendedName>
</protein>
<keyword evidence="9 12" id="KW-0328">Glycosyltransferase</keyword>
<dbReference type="OrthoDB" id="5292724at2"/>
<dbReference type="UniPathway" id="UPA00588">
    <property type="reaction ID" value="UER00646"/>
</dbReference>
<name>A0A150WIT9_BDEBC</name>
<evidence type="ECO:0000256" key="10">
    <source>
        <dbReference type="ARBA" id="ARBA00022679"/>
    </source>
</evidence>
<dbReference type="InterPro" id="IPR050054">
    <property type="entry name" value="UPRTase/APRTase"/>
</dbReference>
<organism evidence="15 16">
    <name type="scientific">Bdellovibrio bacteriovorus</name>
    <dbReference type="NCBI Taxonomy" id="959"/>
    <lineage>
        <taxon>Bacteria</taxon>
        <taxon>Pseudomonadati</taxon>
        <taxon>Bdellovibrionota</taxon>
        <taxon>Bdellovibrionia</taxon>
        <taxon>Bdellovibrionales</taxon>
        <taxon>Pseudobdellovibrionaceae</taxon>
        <taxon>Bdellovibrio</taxon>
    </lineage>
</organism>
<dbReference type="HAMAP" id="MF_00004">
    <property type="entry name" value="Aden_phosphoribosyltr"/>
    <property type="match status" value="1"/>
</dbReference>
<comment type="subunit">
    <text evidence="6 12">Homodimer.</text>
</comment>
<evidence type="ECO:0000256" key="3">
    <source>
        <dbReference type="ARBA" id="ARBA00004496"/>
    </source>
</evidence>
<dbReference type="GO" id="GO:0003999">
    <property type="term" value="F:adenine phosphoribosyltransferase activity"/>
    <property type="evidence" value="ECO:0007669"/>
    <property type="project" value="UniProtKB-UniRule"/>
</dbReference>
<evidence type="ECO:0000259" key="13">
    <source>
        <dbReference type="Pfam" id="PF00156"/>
    </source>
</evidence>
<evidence type="ECO:0000256" key="12">
    <source>
        <dbReference type="HAMAP-Rule" id="MF_00004"/>
    </source>
</evidence>
<dbReference type="FunFam" id="3.40.50.2020:FF:000004">
    <property type="entry name" value="Adenine phosphoribosyltransferase"/>
    <property type="match status" value="1"/>
</dbReference>
<dbReference type="InterPro" id="IPR000836">
    <property type="entry name" value="PRTase_dom"/>
</dbReference>
<comment type="pathway">
    <text evidence="4 12">Purine metabolism; AMP biosynthesis via salvage pathway; AMP from adenine: step 1/1.</text>
</comment>
<evidence type="ECO:0000313" key="15">
    <source>
        <dbReference type="EMBL" id="KYG63540.1"/>
    </source>
</evidence>
<dbReference type="GO" id="GO:0006166">
    <property type="term" value="P:purine ribonucleoside salvage"/>
    <property type="evidence" value="ECO:0007669"/>
    <property type="project" value="UniProtKB-KW"/>
</dbReference>
<dbReference type="Gene3D" id="3.40.50.2020">
    <property type="match status" value="1"/>
</dbReference>
<comment type="catalytic activity">
    <reaction evidence="1 12">
        <text>AMP + diphosphate = 5-phospho-alpha-D-ribose 1-diphosphate + adenine</text>
        <dbReference type="Rhea" id="RHEA:16609"/>
        <dbReference type="ChEBI" id="CHEBI:16708"/>
        <dbReference type="ChEBI" id="CHEBI:33019"/>
        <dbReference type="ChEBI" id="CHEBI:58017"/>
        <dbReference type="ChEBI" id="CHEBI:456215"/>
        <dbReference type="EC" id="2.4.2.7"/>
    </reaction>
</comment>
<evidence type="ECO:0000256" key="8">
    <source>
        <dbReference type="ARBA" id="ARBA00022490"/>
    </source>
</evidence>